<dbReference type="SUPFAM" id="SSF52949">
    <property type="entry name" value="Macro domain-like"/>
    <property type="match status" value="1"/>
</dbReference>
<evidence type="ECO:0000313" key="2">
    <source>
        <dbReference type="EMBL" id="MFC5456494.1"/>
    </source>
</evidence>
<dbReference type="Gene3D" id="3.40.220.10">
    <property type="entry name" value="Leucine Aminopeptidase, subunit E, domain 1"/>
    <property type="match status" value="1"/>
</dbReference>
<comment type="caution">
    <text evidence="2">The sequence shown here is derived from an EMBL/GenBank/DDBJ whole genome shotgun (WGS) entry which is preliminary data.</text>
</comment>
<name>A0ABW0KSY4_9BACT</name>
<dbReference type="Pfam" id="PF01661">
    <property type="entry name" value="Macro"/>
    <property type="match status" value="1"/>
</dbReference>
<feature type="domain" description="Macro" evidence="1">
    <location>
        <begin position="1"/>
        <end position="168"/>
    </location>
</feature>
<dbReference type="InterPro" id="IPR043472">
    <property type="entry name" value="Macro_dom-like"/>
</dbReference>
<dbReference type="InterPro" id="IPR002589">
    <property type="entry name" value="Macro_dom"/>
</dbReference>
<evidence type="ECO:0000259" key="1">
    <source>
        <dbReference type="PROSITE" id="PS51154"/>
    </source>
</evidence>
<dbReference type="RefSeq" id="WP_377168785.1">
    <property type="nucleotide sequence ID" value="NZ_JBHSMQ010000006.1"/>
</dbReference>
<organism evidence="2 3">
    <name type="scientific">Prosthecobacter fluviatilis</name>
    <dbReference type="NCBI Taxonomy" id="445931"/>
    <lineage>
        <taxon>Bacteria</taxon>
        <taxon>Pseudomonadati</taxon>
        <taxon>Verrucomicrobiota</taxon>
        <taxon>Verrucomicrobiia</taxon>
        <taxon>Verrucomicrobiales</taxon>
        <taxon>Verrucomicrobiaceae</taxon>
        <taxon>Prosthecobacter</taxon>
    </lineage>
</organism>
<gene>
    <name evidence="2" type="ORF">ACFQDI_16640</name>
</gene>
<reference evidence="3" key="1">
    <citation type="journal article" date="2019" name="Int. J. Syst. Evol. Microbiol.">
        <title>The Global Catalogue of Microorganisms (GCM) 10K type strain sequencing project: providing services to taxonomists for standard genome sequencing and annotation.</title>
        <authorList>
            <consortium name="The Broad Institute Genomics Platform"/>
            <consortium name="The Broad Institute Genome Sequencing Center for Infectious Disease"/>
            <person name="Wu L."/>
            <person name="Ma J."/>
        </authorList>
    </citation>
    <scope>NUCLEOTIDE SEQUENCE [LARGE SCALE GENOMIC DNA]</scope>
    <source>
        <strain evidence="3">CGMCC 4.1469</strain>
    </source>
</reference>
<keyword evidence="2" id="KW-0378">Hydrolase</keyword>
<dbReference type="SMART" id="SM00506">
    <property type="entry name" value="A1pp"/>
    <property type="match status" value="1"/>
</dbReference>
<dbReference type="GO" id="GO:0061463">
    <property type="term" value="F:O-acetyl-ADP-ribose deacetylase activity"/>
    <property type="evidence" value="ECO:0007669"/>
    <property type="project" value="UniProtKB-EC"/>
</dbReference>
<protein>
    <submittedName>
        <fullName evidence="2">O-acetyl-ADP-ribose deacetylase</fullName>
        <ecNumber evidence="2">3.1.1.106</ecNumber>
    </submittedName>
</protein>
<accession>A0ABW0KSY4</accession>
<dbReference type="PANTHER" id="PTHR11106">
    <property type="entry name" value="GANGLIOSIDE INDUCED DIFFERENTIATION ASSOCIATED PROTEIN 2-RELATED"/>
    <property type="match status" value="1"/>
</dbReference>
<evidence type="ECO:0000313" key="3">
    <source>
        <dbReference type="Proteomes" id="UP001596052"/>
    </source>
</evidence>
<keyword evidence="3" id="KW-1185">Reference proteome</keyword>
<sequence length="168" mass="17871">MNTLLKTIQADITTLDVDAIVNAANSSLLGGGGVDGAIHRAAGSELLAECRTLNGCRTGEAKMTKGYRLKARHVIHTVGPIWNGGRNKEPELLRACYENSLKLAAANGLKSIAFPCISTGVYCFPADLAAEIAVETVRAFLATPTSIESVIFCCFGREDLARYQALIV</sequence>
<dbReference type="Proteomes" id="UP001596052">
    <property type="component" value="Unassembled WGS sequence"/>
</dbReference>
<dbReference type="EC" id="3.1.1.106" evidence="2"/>
<dbReference type="PANTHER" id="PTHR11106:SF27">
    <property type="entry name" value="MACRO DOMAIN-CONTAINING PROTEIN"/>
    <property type="match status" value="1"/>
</dbReference>
<proteinExistence type="predicted"/>
<dbReference type="EMBL" id="JBHSMQ010000006">
    <property type="protein sequence ID" value="MFC5456494.1"/>
    <property type="molecule type" value="Genomic_DNA"/>
</dbReference>
<dbReference type="PROSITE" id="PS51154">
    <property type="entry name" value="MACRO"/>
    <property type="match status" value="1"/>
</dbReference>
<dbReference type="CDD" id="cd02908">
    <property type="entry name" value="Macro_OAADPr_deacetylase"/>
    <property type="match status" value="1"/>
</dbReference>
<dbReference type="NCBIfam" id="NF001664">
    <property type="entry name" value="PRK00431.1-6"/>
    <property type="match status" value="1"/>
</dbReference>